<evidence type="ECO:0000313" key="3">
    <source>
        <dbReference type="Proteomes" id="UP000192578"/>
    </source>
</evidence>
<feature type="region of interest" description="Disordered" evidence="1">
    <location>
        <begin position="30"/>
        <end position="70"/>
    </location>
</feature>
<organism evidence="2 3">
    <name type="scientific">Hypsibius exemplaris</name>
    <name type="common">Freshwater tardigrade</name>
    <dbReference type="NCBI Taxonomy" id="2072580"/>
    <lineage>
        <taxon>Eukaryota</taxon>
        <taxon>Metazoa</taxon>
        <taxon>Ecdysozoa</taxon>
        <taxon>Tardigrada</taxon>
        <taxon>Eutardigrada</taxon>
        <taxon>Parachela</taxon>
        <taxon>Hypsibioidea</taxon>
        <taxon>Hypsibiidae</taxon>
        <taxon>Hypsibius</taxon>
    </lineage>
</organism>
<proteinExistence type="predicted"/>
<dbReference type="Proteomes" id="UP000192578">
    <property type="component" value="Unassembled WGS sequence"/>
</dbReference>
<protein>
    <submittedName>
        <fullName evidence="2">Uncharacterized protein</fullName>
    </submittedName>
</protein>
<feature type="region of interest" description="Disordered" evidence="1">
    <location>
        <begin position="85"/>
        <end position="124"/>
    </location>
</feature>
<evidence type="ECO:0000256" key="1">
    <source>
        <dbReference type="SAM" id="MobiDB-lite"/>
    </source>
</evidence>
<accession>A0A1W0WTM7</accession>
<gene>
    <name evidence="2" type="ORF">BV898_07516</name>
</gene>
<keyword evidence="3" id="KW-1185">Reference proteome</keyword>
<name>A0A1W0WTM7_HYPEX</name>
<reference evidence="3" key="1">
    <citation type="submission" date="2017-01" db="EMBL/GenBank/DDBJ databases">
        <title>Comparative genomics of anhydrobiosis in the tardigrade Hypsibius dujardini.</title>
        <authorList>
            <person name="Yoshida Y."/>
            <person name="Koutsovoulos G."/>
            <person name="Laetsch D."/>
            <person name="Stevens L."/>
            <person name="Kumar S."/>
            <person name="Horikawa D."/>
            <person name="Ishino K."/>
            <person name="Komine S."/>
            <person name="Tomita M."/>
            <person name="Blaxter M."/>
            <person name="Arakawa K."/>
        </authorList>
    </citation>
    <scope>NUCLEOTIDE SEQUENCE [LARGE SCALE GENOMIC DNA]</scope>
    <source>
        <strain evidence="3">Z151</strain>
    </source>
</reference>
<evidence type="ECO:0000313" key="2">
    <source>
        <dbReference type="EMBL" id="OQV18507.1"/>
    </source>
</evidence>
<dbReference type="AlphaFoldDB" id="A0A1W0WTM7"/>
<comment type="caution">
    <text evidence="2">The sequence shown here is derived from an EMBL/GenBank/DDBJ whole genome shotgun (WGS) entry which is preliminary data.</text>
</comment>
<sequence length="162" mass="18187">MTTPTTTHKLVAHHHRTTILPKRIHHVTQHISSHTTHRPHRATHHPRRTTTSSTTKDPVTKTVHHVKLDPDEKYLEEKEVASLISKNELETVKQRGGHRDDETDRVQNDGSTNPDSQSSVKKLSQSSAASSLRVGFQTTRISCSSVLIQIAVFLSCCLLRVL</sequence>
<feature type="compositionally biased region" description="Basic residues" evidence="1">
    <location>
        <begin position="35"/>
        <end position="48"/>
    </location>
</feature>
<feature type="compositionally biased region" description="Basic and acidic residues" evidence="1">
    <location>
        <begin position="87"/>
        <end position="107"/>
    </location>
</feature>
<dbReference type="EMBL" id="MTYJ01000049">
    <property type="protein sequence ID" value="OQV18507.1"/>
    <property type="molecule type" value="Genomic_DNA"/>
</dbReference>